<dbReference type="GO" id="GO:0003700">
    <property type="term" value="F:DNA-binding transcription factor activity"/>
    <property type="evidence" value="ECO:0007669"/>
    <property type="project" value="InterPro"/>
</dbReference>
<feature type="domain" description="HTH gntR-type" evidence="5">
    <location>
        <begin position="5"/>
        <end position="72"/>
    </location>
</feature>
<accession>A0A285HU40</accession>
<proteinExistence type="predicted"/>
<dbReference type="SUPFAM" id="SSF46785">
    <property type="entry name" value="Winged helix' DNA-binding domain"/>
    <property type="match status" value="1"/>
</dbReference>
<dbReference type="OrthoDB" id="8664638at2"/>
<dbReference type="PROSITE" id="PS50949">
    <property type="entry name" value="HTH_GNTR"/>
    <property type="match status" value="1"/>
</dbReference>
<evidence type="ECO:0000256" key="2">
    <source>
        <dbReference type="ARBA" id="ARBA00023125"/>
    </source>
</evidence>
<evidence type="ECO:0000256" key="3">
    <source>
        <dbReference type="ARBA" id="ARBA00023163"/>
    </source>
</evidence>
<dbReference type="Gene3D" id="1.10.10.10">
    <property type="entry name" value="Winged helix-like DNA-binding domain superfamily/Winged helix DNA-binding domain"/>
    <property type="match status" value="1"/>
</dbReference>
<dbReference type="Pfam" id="PF00392">
    <property type="entry name" value="GntR"/>
    <property type="match status" value="1"/>
</dbReference>
<evidence type="ECO:0000256" key="4">
    <source>
        <dbReference type="SAM" id="MobiDB-lite"/>
    </source>
</evidence>
<evidence type="ECO:0000256" key="1">
    <source>
        <dbReference type="ARBA" id="ARBA00023015"/>
    </source>
</evidence>
<sequence>MASRPTLSEGIRDGLVELIVSGRIKTGERLIETKIAADFGTSQAPVREALRELEGLGLVESRPRRGRHVLPFVEQTIREAYVVRAALEEAATRLAMLNGKLPLEEMRGDVDEMYRHATAADVHGIGLASARFHRRVVLASSNFLLERAWEGLQIEARTAITLVVTNPDLHHVAAEHAELLAVLESGDVEAACLHTRSHQWAYADLPHDMHGAARALRFPSSHAGSEDVDLATGRERVEAVPGQPADREQAP</sequence>
<dbReference type="Gene3D" id="1.20.120.530">
    <property type="entry name" value="GntR ligand-binding domain-like"/>
    <property type="match status" value="1"/>
</dbReference>
<keyword evidence="3" id="KW-0804">Transcription</keyword>
<evidence type="ECO:0000313" key="7">
    <source>
        <dbReference type="Proteomes" id="UP000219612"/>
    </source>
</evidence>
<organism evidence="6 7">
    <name type="scientific">Paractinoplanes atraurantiacus</name>
    <dbReference type="NCBI Taxonomy" id="1036182"/>
    <lineage>
        <taxon>Bacteria</taxon>
        <taxon>Bacillati</taxon>
        <taxon>Actinomycetota</taxon>
        <taxon>Actinomycetes</taxon>
        <taxon>Micromonosporales</taxon>
        <taxon>Micromonosporaceae</taxon>
        <taxon>Paractinoplanes</taxon>
    </lineage>
</organism>
<dbReference type="Pfam" id="PF07729">
    <property type="entry name" value="FCD"/>
    <property type="match status" value="1"/>
</dbReference>
<dbReference type="SUPFAM" id="SSF48008">
    <property type="entry name" value="GntR ligand-binding domain-like"/>
    <property type="match status" value="1"/>
</dbReference>
<dbReference type="Proteomes" id="UP000219612">
    <property type="component" value="Unassembled WGS sequence"/>
</dbReference>
<gene>
    <name evidence="6" type="ORF">SAMN05421748_105331</name>
</gene>
<dbReference type="CDD" id="cd07377">
    <property type="entry name" value="WHTH_GntR"/>
    <property type="match status" value="1"/>
</dbReference>
<keyword evidence="2 6" id="KW-0238">DNA-binding</keyword>
<dbReference type="InterPro" id="IPR011711">
    <property type="entry name" value="GntR_C"/>
</dbReference>
<dbReference type="PANTHER" id="PTHR43537:SF24">
    <property type="entry name" value="GLUCONATE OPERON TRANSCRIPTIONAL REPRESSOR"/>
    <property type="match status" value="1"/>
</dbReference>
<dbReference type="EMBL" id="OBDY01000005">
    <property type="protein sequence ID" value="SNY39224.1"/>
    <property type="molecule type" value="Genomic_DNA"/>
</dbReference>
<protein>
    <submittedName>
        <fullName evidence="6">DNA-binding transcriptional regulator, GntR family</fullName>
    </submittedName>
</protein>
<keyword evidence="1" id="KW-0805">Transcription regulation</keyword>
<dbReference type="GO" id="GO:0003677">
    <property type="term" value="F:DNA binding"/>
    <property type="evidence" value="ECO:0007669"/>
    <property type="project" value="UniProtKB-KW"/>
</dbReference>
<reference evidence="6 7" key="1">
    <citation type="submission" date="2017-09" db="EMBL/GenBank/DDBJ databases">
        <authorList>
            <person name="Ehlers B."/>
            <person name="Leendertz F.H."/>
        </authorList>
    </citation>
    <scope>NUCLEOTIDE SEQUENCE [LARGE SCALE GENOMIC DNA]</scope>
    <source>
        <strain evidence="6 7">CGMCC 4.6857</strain>
    </source>
</reference>
<name>A0A285HU40_9ACTN</name>
<dbReference type="InterPro" id="IPR036388">
    <property type="entry name" value="WH-like_DNA-bd_sf"/>
</dbReference>
<dbReference type="AlphaFoldDB" id="A0A285HU40"/>
<dbReference type="InterPro" id="IPR036390">
    <property type="entry name" value="WH_DNA-bd_sf"/>
</dbReference>
<dbReference type="SMART" id="SM00345">
    <property type="entry name" value="HTH_GNTR"/>
    <property type="match status" value="1"/>
</dbReference>
<evidence type="ECO:0000313" key="6">
    <source>
        <dbReference type="EMBL" id="SNY39224.1"/>
    </source>
</evidence>
<dbReference type="PANTHER" id="PTHR43537">
    <property type="entry name" value="TRANSCRIPTIONAL REGULATOR, GNTR FAMILY"/>
    <property type="match status" value="1"/>
</dbReference>
<feature type="region of interest" description="Disordered" evidence="4">
    <location>
        <begin position="223"/>
        <end position="251"/>
    </location>
</feature>
<dbReference type="RefSeq" id="WP_097320683.1">
    <property type="nucleotide sequence ID" value="NZ_OBDY01000005.1"/>
</dbReference>
<dbReference type="InterPro" id="IPR008920">
    <property type="entry name" value="TF_FadR/GntR_C"/>
</dbReference>
<dbReference type="InterPro" id="IPR000524">
    <property type="entry name" value="Tscrpt_reg_HTH_GntR"/>
</dbReference>
<keyword evidence="7" id="KW-1185">Reference proteome</keyword>
<evidence type="ECO:0000259" key="5">
    <source>
        <dbReference type="PROSITE" id="PS50949"/>
    </source>
</evidence>
<dbReference type="SMART" id="SM00895">
    <property type="entry name" value="FCD"/>
    <property type="match status" value="1"/>
</dbReference>